<name>A0ABW9H102_9FIRM</name>
<evidence type="ECO:0000313" key="2">
    <source>
        <dbReference type="Proteomes" id="UP001631949"/>
    </source>
</evidence>
<proteinExistence type="predicted"/>
<sequence>MDNIFFDETAFFFHQVRAGNIGVGEAIVLTQFKWDTEDQSFPGQLSICKSLRKWHQKNTDSLDFDFIKVKKEIEKLVKKGLLIKHKHYVPGRPVETWYELNKDKVDKLSERLA</sequence>
<accession>A0ABW9H102</accession>
<evidence type="ECO:0000313" key="1">
    <source>
        <dbReference type="EMBL" id="MFM9414360.1"/>
    </source>
</evidence>
<organism evidence="1 2">
    <name type="scientific">Peptococcus simiae</name>
    <dbReference type="NCBI Taxonomy" id="1643805"/>
    <lineage>
        <taxon>Bacteria</taxon>
        <taxon>Bacillati</taxon>
        <taxon>Bacillota</taxon>
        <taxon>Clostridia</taxon>
        <taxon>Eubacteriales</taxon>
        <taxon>Peptococcaceae</taxon>
        <taxon>Peptococcus</taxon>
    </lineage>
</organism>
<keyword evidence="2" id="KW-1185">Reference proteome</keyword>
<dbReference type="RefSeq" id="WP_408977974.1">
    <property type="nucleotide sequence ID" value="NZ_JBJUVG010000014.1"/>
</dbReference>
<dbReference type="Proteomes" id="UP001631949">
    <property type="component" value="Unassembled WGS sequence"/>
</dbReference>
<reference evidence="1 2" key="1">
    <citation type="journal article" date="2016" name="Int. J. Syst. Evol. Microbiol.">
        <title>Peptococcus simiae sp. nov., isolated from rhesus macaque faeces and emended description of the genus Peptococcus.</title>
        <authorList>
            <person name="Shkoporov A.N."/>
            <person name="Efimov B.A."/>
            <person name="Kondova I."/>
            <person name="Ouwerling B."/>
            <person name="Chaplin A.V."/>
            <person name="Shcherbakova V.A."/>
            <person name="Langermans J.A.M."/>
        </authorList>
    </citation>
    <scope>NUCLEOTIDE SEQUENCE [LARGE SCALE GENOMIC DNA]</scope>
    <source>
        <strain evidence="1 2">M108</strain>
    </source>
</reference>
<gene>
    <name evidence="1" type="ORF">ACKQTC_08270</name>
</gene>
<protein>
    <submittedName>
        <fullName evidence="1">Uncharacterized protein</fullName>
    </submittedName>
</protein>
<dbReference type="EMBL" id="JBJUVG010000014">
    <property type="protein sequence ID" value="MFM9414360.1"/>
    <property type="molecule type" value="Genomic_DNA"/>
</dbReference>
<comment type="caution">
    <text evidence="1">The sequence shown here is derived from an EMBL/GenBank/DDBJ whole genome shotgun (WGS) entry which is preliminary data.</text>
</comment>